<proteinExistence type="predicted"/>
<evidence type="ECO:0000256" key="1">
    <source>
        <dbReference type="SAM" id="MobiDB-lite"/>
    </source>
</evidence>
<dbReference type="AlphaFoldDB" id="A0A8S9MJ84"/>
<feature type="compositionally biased region" description="Basic residues" evidence="1">
    <location>
        <begin position="56"/>
        <end position="67"/>
    </location>
</feature>
<protein>
    <submittedName>
        <fullName evidence="2">Uncharacterized protein</fullName>
    </submittedName>
</protein>
<accession>A0A8S9MJ84</accession>
<comment type="caution">
    <text evidence="2">The sequence shown here is derived from an EMBL/GenBank/DDBJ whole genome shotgun (WGS) entry which is preliminary data.</text>
</comment>
<gene>
    <name evidence="2" type="ORF">F2Q68_00040965</name>
</gene>
<feature type="region of interest" description="Disordered" evidence="1">
    <location>
        <begin position="1"/>
        <end position="67"/>
    </location>
</feature>
<reference evidence="2" key="1">
    <citation type="submission" date="2019-12" db="EMBL/GenBank/DDBJ databases">
        <title>Genome sequencing and annotation of Brassica cretica.</title>
        <authorList>
            <person name="Studholme D.J."/>
            <person name="Sarris P.F."/>
        </authorList>
    </citation>
    <scope>NUCLEOTIDE SEQUENCE</scope>
    <source>
        <strain evidence="2">PFS-001/15</strain>
        <tissue evidence="2">Leaf</tissue>
    </source>
</reference>
<dbReference type="Proteomes" id="UP000712281">
    <property type="component" value="Unassembled WGS sequence"/>
</dbReference>
<organism evidence="2 3">
    <name type="scientific">Brassica cretica</name>
    <name type="common">Mustard</name>
    <dbReference type="NCBI Taxonomy" id="69181"/>
    <lineage>
        <taxon>Eukaryota</taxon>
        <taxon>Viridiplantae</taxon>
        <taxon>Streptophyta</taxon>
        <taxon>Embryophyta</taxon>
        <taxon>Tracheophyta</taxon>
        <taxon>Spermatophyta</taxon>
        <taxon>Magnoliopsida</taxon>
        <taxon>eudicotyledons</taxon>
        <taxon>Gunneridae</taxon>
        <taxon>Pentapetalae</taxon>
        <taxon>rosids</taxon>
        <taxon>malvids</taxon>
        <taxon>Brassicales</taxon>
        <taxon>Brassicaceae</taxon>
        <taxon>Brassiceae</taxon>
        <taxon>Brassica</taxon>
    </lineage>
</organism>
<sequence>MFEELSPGEIMESSGRAIGTRIEADSIEEISSTTDSVNFAKREHEIEEIDADSPRERHKRRGGIVER</sequence>
<name>A0A8S9MJ84_BRACR</name>
<dbReference type="EMBL" id="QGKW02000007">
    <property type="protein sequence ID" value="KAF2619052.1"/>
    <property type="molecule type" value="Genomic_DNA"/>
</dbReference>
<evidence type="ECO:0000313" key="2">
    <source>
        <dbReference type="EMBL" id="KAF2619052.1"/>
    </source>
</evidence>
<evidence type="ECO:0000313" key="3">
    <source>
        <dbReference type="Proteomes" id="UP000712281"/>
    </source>
</evidence>